<dbReference type="OrthoDB" id="6711843at2"/>
<comment type="caution">
    <text evidence="1">The sequence shown here is derived from an EMBL/GenBank/DDBJ whole genome shotgun (WGS) entry which is preliminary data.</text>
</comment>
<accession>A0A1A7RBL8</accession>
<sequence length="97" mass="11060">MNLANYSNDQALIIFNLYNSLEECIEAIGRMHLGPKLVLSEDDLSKDHKVVDRYVGGILTQSIVIRSEDVELAKSNPMIRYQLLSYVLNQFKKAKTD</sequence>
<dbReference type="EMBL" id="LZDS01000023">
    <property type="protein sequence ID" value="OBX28848.1"/>
    <property type="molecule type" value="Genomic_DNA"/>
</dbReference>
<evidence type="ECO:0000313" key="2">
    <source>
        <dbReference type="Proteomes" id="UP000185753"/>
    </source>
</evidence>
<protein>
    <submittedName>
        <fullName evidence="1">Uncharacterized protein</fullName>
    </submittedName>
</protein>
<keyword evidence="2" id="KW-1185">Reference proteome</keyword>
<dbReference type="AlphaFoldDB" id="A0A1A7RBL8"/>
<dbReference type="RefSeq" id="WP_067764104.1">
    <property type="nucleotide sequence ID" value="NZ_CP183909.1"/>
</dbReference>
<proteinExistence type="predicted"/>
<reference evidence="2" key="1">
    <citation type="submission" date="2016-06" db="EMBL/GenBank/DDBJ databases">
        <authorList>
            <person name="Radolfova-Krizova L."/>
            <person name="Nemec A."/>
        </authorList>
    </citation>
    <scope>NUCLEOTIDE SEQUENCE [LARGE SCALE GENOMIC DNA]</scope>
    <source>
        <strain evidence="2">ANC 4275</strain>
    </source>
</reference>
<organism evidence="1 2">
    <name type="scientific">Acinetobacter gandensis</name>
    <dbReference type="NCBI Taxonomy" id="1443941"/>
    <lineage>
        <taxon>Bacteria</taxon>
        <taxon>Pseudomonadati</taxon>
        <taxon>Pseudomonadota</taxon>
        <taxon>Gammaproteobacteria</taxon>
        <taxon>Moraxellales</taxon>
        <taxon>Moraxellaceae</taxon>
        <taxon>Acinetobacter</taxon>
    </lineage>
</organism>
<name>A0A1A7RBL8_9GAMM</name>
<gene>
    <name evidence="1" type="ORF">A9J31_04360</name>
</gene>
<dbReference type="Proteomes" id="UP000185753">
    <property type="component" value="Unassembled WGS sequence"/>
</dbReference>
<evidence type="ECO:0000313" key="1">
    <source>
        <dbReference type="EMBL" id="OBX28848.1"/>
    </source>
</evidence>